<evidence type="ECO:0000256" key="1">
    <source>
        <dbReference type="SAM" id="MobiDB-lite"/>
    </source>
</evidence>
<accession>A0A7W3LMD2</accession>
<comment type="caution">
    <text evidence="2">The sequence shown here is derived from an EMBL/GenBank/DDBJ whole genome shotgun (WGS) entry which is preliminary data.</text>
</comment>
<feature type="region of interest" description="Disordered" evidence="1">
    <location>
        <begin position="1"/>
        <end position="55"/>
    </location>
</feature>
<sequence length="55" mass="6256">MPLADRIRRFLRSPQGQRARNRAGQIARDPRNQAKARSLLARFRGKGGGGHGRRY</sequence>
<dbReference type="Proteomes" id="UP000572680">
    <property type="component" value="Unassembled WGS sequence"/>
</dbReference>
<dbReference type="AlphaFoldDB" id="A0A7W3LMD2"/>
<dbReference type="RefSeq" id="WP_169813961.1">
    <property type="nucleotide sequence ID" value="NZ_BAAALP010000023.1"/>
</dbReference>
<gene>
    <name evidence="2" type="ORF">HNR61_002421</name>
</gene>
<keyword evidence="3" id="KW-1185">Reference proteome</keyword>
<proteinExistence type="predicted"/>
<evidence type="ECO:0000313" key="3">
    <source>
        <dbReference type="Proteomes" id="UP000572680"/>
    </source>
</evidence>
<feature type="compositionally biased region" description="Gly residues" evidence="1">
    <location>
        <begin position="46"/>
        <end position="55"/>
    </location>
</feature>
<name>A0A7W3LMD2_ACTNM</name>
<protein>
    <submittedName>
        <fullName evidence="2">Uncharacterized protein</fullName>
    </submittedName>
</protein>
<evidence type="ECO:0000313" key="2">
    <source>
        <dbReference type="EMBL" id="MBA8950808.1"/>
    </source>
</evidence>
<reference evidence="2 3" key="1">
    <citation type="submission" date="2020-08" db="EMBL/GenBank/DDBJ databases">
        <title>Genomic Encyclopedia of Type Strains, Phase IV (KMG-IV): sequencing the most valuable type-strain genomes for metagenomic binning, comparative biology and taxonomic classification.</title>
        <authorList>
            <person name="Goeker M."/>
        </authorList>
    </citation>
    <scope>NUCLEOTIDE SEQUENCE [LARGE SCALE GENOMIC DNA]</scope>
    <source>
        <strain evidence="2 3">DSM 44197</strain>
    </source>
</reference>
<organism evidence="2 3">
    <name type="scientific">Actinomadura namibiensis</name>
    <dbReference type="NCBI Taxonomy" id="182080"/>
    <lineage>
        <taxon>Bacteria</taxon>
        <taxon>Bacillati</taxon>
        <taxon>Actinomycetota</taxon>
        <taxon>Actinomycetes</taxon>
        <taxon>Streptosporangiales</taxon>
        <taxon>Thermomonosporaceae</taxon>
        <taxon>Actinomadura</taxon>
    </lineage>
</organism>
<dbReference type="EMBL" id="JACJIA010000002">
    <property type="protein sequence ID" value="MBA8950808.1"/>
    <property type="molecule type" value="Genomic_DNA"/>
</dbReference>